<keyword evidence="1" id="KW-0472">Membrane</keyword>
<keyword evidence="1" id="KW-0812">Transmembrane</keyword>
<proteinExistence type="predicted"/>
<accession>A0A841PYL6</accession>
<keyword evidence="3" id="KW-1185">Reference proteome</keyword>
<dbReference type="AlphaFoldDB" id="A0A841PYL6"/>
<dbReference type="Proteomes" id="UP000581688">
    <property type="component" value="Unassembled WGS sequence"/>
</dbReference>
<gene>
    <name evidence="2" type="ORF">HNQ94_000522</name>
</gene>
<evidence type="ECO:0000313" key="3">
    <source>
        <dbReference type="Proteomes" id="UP000581688"/>
    </source>
</evidence>
<dbReference type="RefSeq" id="WP_174494352.1">
    <property type="nucleotide sequence ID" value="NZ_CADDWK010000001.1"/>
</dbReference>
<evidence type="ECO:0000313" key="2">
    <source>
        <dbReference type="EMBL" id="MBB6452101.1"/>
    </source>
</evidence>
<organism evidence="2 3">
    <name type="scientific">Salirhabdus euzebyi</name>
    <dbReference type="NCBI Taxonomy" id="394506"/>
    <lineage>
        <taxon>Bacteria</taxon>
        <taxon>Bacillati</taxon>
        <taxon>Bacillota</taxon>
        <taxon>Bacilli</taxon>
        <taxon>Bacillales</taxon>
        <taxon>Bacillaceae</taxon>
        <taxon>Salirhabdus</taxon>
    </lineage>
</organism>
<dbReference type="EMBL" id="JACHGH010000001">
    <property type="protein sequence ID" value="MBB6452101.1"/>
    <property type="molecule type" value="Genomic_DNA"/>
</dbReference>
<keyword evidence="1" id="KW-1133">Transmembrane helix</keyword>
<comment type="caution">
    <text evidence="2">The sequence shown here is derived from an EMBL/GenBank/DDBJ whole genome shotgun (WGS) entry which is preliminary data.</text>
</comment>
<reference evidence="2 3" key="1">
    <citation type="submission" date="2020-08" db="EMBL/GenBank/DDBJ databases">
        <title>Genomic Encyclopedia of Type Strains, Phase IV (KMG-IV): sequencing the most valuable type-strain genomes for metagenomic binning, comparative biology and taxonomic classification.</title>
        <authorList>
            <person name="Goeker M."/>
        </authorList>
    </citation>
    <scope>NUCLEOTIDE SEQUENCE [LARGE SCALE GENOMIC DNA]</scope>
    <source>
        <strain evidence="2 3">DSM 19612</strain>
    </source>
</reference>
<feature type="transmembrane region" description="Helical" evidence="1">
    <location>
        <begin position="35"/>
        <end position="54"/>
    </location>
</feature>
<sequence length="81" mass="8782">MNTNALFKILFAFFLLYLALPAIGGAQSPMSSLFWVCWLAFFVLVIGANVGNLLNIKTNSSVEKVKKRTNSTIGKTPSSGI</sequence>
<evidence type="ECO:0000256" key="1">
    <source>
        <dbReference type="SAM" id="Phobius"/>
    </source>
</evidence>
<name>A0A841PYL6_9BACI</name>
<protein>
    <submittedName>
        <fullName evidence="2">Uncharacterized protein</fullName>
    </submittedName>
</protein>